<reference evidence="1" key="1">
    <citation type="submission" date="2022-06" db="EMBL/GenBank/DDBJ databases">
        <title>Isolation of gut microbiota from human fecal samples.</title>
        <authorList>
            <person name="Pamer E.G."/>
            <person name="Barat B."/>
            <person name="Waligurski E."/>
            <person name="Medina S."/>
            <person name="Paddock L."/>
            <person name="Mostad J."/>
        </authorList>
    </citation>
    <scope>NUCLEOTIDE SEQUENCE</scope>
    <source>
        <strain evidence="1">DFI.6.22</strain>
    </source>
</reference>
<evidence type="ECO:0000313" key="1">
    <source>
        <dbReference type="EMBL" id="MCQ5081340.1"/>
    </source>
</evidence>
<dbReference type="RefSeq" id="WP_022332012.1">
    <property type="nucleotide sequence ID" value="NZ_DAWDUM010000011.1"/>
</dbReference>
<sequence length="107" mass="12116">MKKQLLYPPLRDEFTKFGDKFEKIAHNEANGMYCYKRTTPGGLTYYEVFRAPKAKDEDGNIYHHYPSSAQFGFGTALCIRGGEKRTADKIAFYMANGFIAGRCQASP</sequence>
<evidence type="ECO:0000313" key="2">
    <source>
        <dbReference type="Proteomes" id="UP001205035"/>
    </source>
</evidence>
<accession>A0AAJ1CBK0</accession>
<dbReference type="EMBL" id="JANGBQ010000001">
    <property type="protein sequence ID" value="MCQ5081340.1"/>
    <property type="molecule type" value="Genomic_DNA"/>
</dbReference>
<gene>
    <name evidence="1" type="ORF">NE651_00330</name>
</gene>
<dbReference type="Proteomes" id="UP001205035">
    <property type="component" value="Unassembled WGS sequence"/>
</dbReference>
<name>A0AAJ1CBK0_9BACT</name>
<comment type="caution">
    <text evidence="1">The sequence shown here is derived from an EMBL/GenBank/DDBJ whole genome shotgun (WGS) entry which is preliminary data.</text>
</comment>
<proteinExistence type="predicted"/>
<dbReference type="AlphaFoldDB" id="A0AAJ1CBK0"/>
<protein>
    <submittedName>
        <fullName evidence="1">Uncharacterized protein</fullName>
    </submittedName>
</protein>
<organism evidence="1 2">
    <name type="scientific">Alistipes onderdonkii</name>
    <dbReference type="NCBI Taxonomy" id="328813"/>
    <lineage>
        <taxon>Bacteria</taxon>
        <taxon>Pseudomonadati</taxon>
        <taxon>Bacteroidota</taxon>
        <taxon>Bacteroidia</taxon>
        <taxon>Bacteroidales</taxon>
        <taxon>Rikenellaceae</taxon>
        <taxon>Alistipes</taxon>
    </lineage>
</organism>